<evidence type="ECO:0000313" key="9">
    <source>
        <dbReference type="EMBL" id="MCW8109524.1"/>
    </source>
</evidence>
<protein>
    <submittedName>
        <fullName evidence="9">Na(+)/H(+) antiporter subunit B</fullName>
    </submittedName>
</protein>
<evidence type="ECO:0000256" key="6">
    <source>
        <dbReference type="ARBA" id="ARBA00023136"/>
    </source>
</evidence>
<dbReference type="Proteomes" id="UP001142810">
    <property type="component" value="Unassembled WGS sequence"/>
</dbReference>
<organism evidence="9 10">
    <name type="scientific">Alteromonas aquimaris</name>
    <dbReference type="NCBI Taxonomy" id="2998417"/>
    <lineage>
        <taxon>Bacteria</taxon>
        <taxon>Pseudomonadati</taxon>
        <taxon>Pseudomonadota</taxon>
        <taxon>Gammaproteobacteria</taxon>
        <taxon>Alteromonadales</taxon>
        <taxon>Alteromonadaceae</taxon>
        <taxon>Alteromonas/Salinimonas group</taxon>
        <taxon>Alteromonas</taxon>
    </lineage>
</organism>
<evidence type="ECO:0000256" key="5">
    <source>
        <dbReference type="ARBA" id="ARBA00022989"/>
    </source>
</evidence>
<comment type="caution">
    <text evidence="9">The sequence shown here is derived from an EMBL/GenBank/DDBJ whole genome shotgun (WGS) entry which is preliminary data.</text>
</comment>
<keyword evidence="10" id="KW-1185">Reference proteome</keyword>
<dbReference type="PANTHER" id="PTHR33932">
    <property type="entry name" value="NA(+)/H(+) ANTIPORTER SUBUNIT B"/>
    <property type="match status" value="1"/>
</dbReference>
<evidence type="ECO:0000313" key="10">
    <source>
        <dbReference type="Proteomes" id="UP001142810"/>
    </source>
</evidence>
<feature type="domain" description="Na+/H+ antiporter MnhB subunit-related protein" evidence="8">
    <location>
        <begin position="6"/>
        <end position="127"/>
    </location>
</feature>
<comment type="subcellular location">
    <subcellularLocation>
        <location evidence="1">Cell membrane</location>
        <topology evidence="1">Multi-pass membrane protein</topology>
    </subcellularLocation>
</comment>
<evidence type="ECO:0000259" key="8">
    <source>
        <dbReference type="Pfam" id="PF04039"/>
    </source>
</evidence>
<dbReference type="RefSeq" id="WP_265618308.1">
    <property type="nucleotide sequence ID" value="NZ_JAPFRD010000011.1"/>
</dbReference>
<dbReference type="InterPro" id="IPR050622">
    <property type="entry name" value="CPA3_antiporter_subunitB"/>
</dbReference>
<dbReference type="InterPro" id="IPR007182">
    <property type="entry name" value="MnhB"/>
</dbReference>
<evidence type="ECO:0000256" key="4">
    <source>
        <dbReference type="ARBA" id="ARBA00022692"/>
    </source>
</evidence>
<gene>
    <name evidence="9" type="ORF">OPS25_13520</name>
</gene>
<evidence type="ECO:0000256" key="3">
    <source>
        <dbReference type="ARBA" id="ARBA00022475"/>
    </source>
</evidence>
<keyword evidence="4 7" id="KW-0812">Transmembrane</keyword>
<dbReference type="EMBL" id="JAPFRD010000011">
    <property type="protein sequence ID" value="MCW8109524.1"/>
    <property type="molecule type" value="Genomic_DNA"/>
</dbReference>
<keyword evidence="5 7" id="KW-1133">Transmembrane helix</keyword>
<dbReference type="PANTHER" id="PTHR33932:SF4">
    <property type="entry name" value="NA(+)_H(+) ANTIPORTER SUBUNIT B"/>
    <property type="match status" value="1"/>
</dbReference>
<keyword evidence="6 7" id="KW-0472">Membrane</keyword>
<evidence type="ECO:0000256" key="7">
    <source>
        <dbReference type="SAM" id="Phobius"/>
    </source>
</evidence>
<reference evidence="9" key="1">
    <citation type="submission" date="2022-11" db="EMBL/GenBank/DDBJ databases">
        <title>Alteromonas sp. nov., isolated from sea water of the Qingdao.</title>
        <authorList>
            <person name="Wang Q."/>
        </authorList>
    </citation>
    <scope>NUCLEOTIDE SEQUENCE</scope>
    <source>
        <strain evidence="9">ASW11-7</strain>
    </source>
</reference>
<feature type="transmembrane region" description="Helical" evidence="7">
    <location>
        <begin position="109"/>
        <end position="134"/>
    </location>
</feature>
<proteinExistence type="inferred from homology"/>
<keyword evidence="3" id="KW-1003">Cell membrane</keyword>
<name>A0ABT3P9T1_9ALTE</name>
<feature type="transmembrane region" description="Helical" evidence="7">
    <location>
        <begin position="67"/>
        <end position="89"/>
    </location>
</feature>
<dbReference type="NCBIfam" id="NF009162">
    <property type="entry name" value="PRK12508.1"/>
    <property type="match status" value="1"/>
</dbReference>
<accession>A0ABT3P9T1</accession>
<dbReference type="Pfam" id="PF04039">
    <property type="entry name" value="MnhB"/>
    <property type="match status" value="1"/>
</dbReference>
<sequence>MRDNLILRVIAKALIPVILLYAFYVQFHGDFSPGGGFQAGVIFSTAILLYALVFGMDKAADVLSDRVLIALASGGVLLYAGVGVASLLLGGNYLDYNVLADDPVAGQHIGIILIELGVGMTVASTMLLIFFTFARRMVIR</sequence>
<comment type="similarity">
    <text evidence="2">Belongs to the CPA3 antiporters (TC 2.A.63) subunit B family.</text>
</comment>
<evidence type="ECO:0000256" key="1">
    <source>
        <dbReference type="ARBA" id="ARBA00004651"/>
    </source>
</evidence>
<feature type="transmembrane region" description="Helical" evidence="7">
    <location>
        <begin position="5"/>
        <end position="24"/>
    </location>
</feature>
<evidence type="ECO:0000256" key="2">
    <source>
        <dbReference type="ARBA" id="ARBA00009425"/>
    </source>
</evidence>
<feature type="transmembrane region" description="Helical" evidence="7">
    <location>
        <begin position="36"/>
        <end position="55"/>
    </location>
</feature>